<dbReference type="Proteomes" id="UP000234474">
    <property type="component" value="Unassembled WGS sequence"/>
</dbReference>
<dbReference type="RefSeq" id="XP_024687362.1">
    <property type="nucleotide sequence ID" value="XM_024826219.1"/>
</dbReference>
<gene>
    <name evidence="3" type="ORF">P174DRAFT_437186</name>
</gene>
<dbReference type="VEuPathDB" id="FungiDB:P174DRAFT_437186"/>
<comment type="caution">
    <text evidence="3">The sequence shown here is derived from an EMBL/GenBank/DDBJ whole genome shotgun (WGS) entry which is preliminary data.</text>
</comment>
<keyword evidence="2" id="KW-1133">Transmembrane helix</keyword>
<keyword evidence="2" id="KW-0812">Transmembrane</keyword>
<protein>
    <submittedName>
        <fullName evidence="3">Uncharacterized protein</fullName>
    </submittedName>
</protein>
<evidence type="ECO:0000313" key="3">
    <source>
        <dbReference type="EMBL" id="PKX98767.1"/>
    </source>
</evidence>
<evidence type="ECO:0000256" key="1">
    <source>
        <dbReference type="SAM" id="MobiDB-lite"/>
    </source>
</evidence>
<dbReference type="AlphaFoldDB" id="A0A2I1CMB0"/>
<evidence type="ECO:0000256" key="2">
    <source>
        <dbReference type="SAM" id="Phobius"/>
    </source>
</evidence>
<keyword evidence="4" id="KW-1185">Reference proteome</keyword>
<accession>A0A2I1CMB0</accession>
<reference evidence="4" key="1">
    <citation type="journal article" date="2018" name="Proc. Natl. Acad. Sci. U.S.A.">
        <title>Linking secondary metabolites to gene clusters through genome sequencing of six diverse Aspergillus species.</title>
        <authorList>
            <person name="Kaerboelling I."/>
            <person name="Vesth T.C."/>
            <person name="Frisvad J.C."/>
            <person name="Nybo J.L."/>
            <person name="Theobald S."/>
            <person name="Kuo A."/>
            <person name="Bowyer P."/>
            <person name="Matsuda Y."/>
            <person name="Mondo S."/>
            <person name="Lyhne E.K."/>
            <person name="Kogle M.E."/>
            <person name="Clum A."/>
            <person name="Lipzen A."/>
            <person name="Salamov A."/>
            <person name="Ngan C.Y."/>
            <person name="Daum C."/>
            <person name="Chiniquy J."/>
            <person name="Barry K."/>
            <person name="LaButti K."/>
            <person name="Haridas S."/>
            <person name="Simmons B.A."/>
            <person name="Magnuson J.K."/>
            <person name="Mortensen U.H."/>
            <person name="Larsen T.O."/>
            <person name="Grigoriev I.V."/>
            <person name="Baker S.E."/>
            <person name="Andersen M.R."/>
        </authorList>
    </citation>
    <scope>NUCLEOTIDE SEQUENCE [LARGE SCALE GENOMIC DNA]</scope>
    <source>
        <strain evidence="4">IBT 16806</strain>
    </source>
</reference>
<proteinExistence type="predicted"/>
<feature type="region of interest" description="Disordered" evidence="1">
    <location>
        <begin position="34"/>
        <end position="55"/>
    </location>
</feature>
<evidence type="ECO:0000313" key="4">
    <source>
        <dbReference type="Proteomes" id="UP000234474"/>
    </source>
</evidence>
<dbReference type="GeneID" id="36533544"/>
<dbReference type="EMBL" id="MSZS01000001">
    <property type="protein sequence ID" value="PKX98767.1"/>
    <property type="molecule type" value="Genomic_DNA"/>
</dbReference>
<sequence length="55" mass="5838">MATTKTCVPLGWYAAAFAMFLAWAAKMSDPPFDGGVAGSGNTPNPFNAVKPRKFE</sequence>
<feature type="transmembrane region" description="Helical" evidence="2">
    <location>
        <begin position="7"/>
        <end position="25"/>
    </location>
</feature>
<name>A0A2I1CMB0_ASPN1</name>
<keyword evidence="2" id="KW-0472">Membrane</keyword>
<organism evidence="3 4">
    <name type="scientific">Aspergillus novofumigatus (strain IBT 16806)</name>
    <dbReference type="NCBI Taxonomy" id="1392255"/>
    <lineage>
        <taxon>Eukaryota</taxon>
        <taxon>Fungi</taxon>
        <taxon>Dikarya</taxon>
        <taxon>Ascomycota</taxon>
        <taxon>Pezizomycotina</taxon>
        <taxon>Eurotiomycetes</taxon>
        <taxon>Eurotiomycetidae</taxon>
        <taxon>Eurotiales</taxon>
        <taxon>Aspergillaceae</taxon>
        <taxon>Aspergillus</taxon>
        <taxon>Aspergillus subgen. Fumigati</taxon>
    </lineage>
</organism>